<dbReference type="GO" id="GO:0005516">
    <property type="term" value="F:calmodulin binding"/>
    <property type="evidence" value="ECO:0007669"/>
    <property type="project" value="UniProtKB-KW"/>
</dbReference>
<dbReference type="WBParaSite" id="maker-uti_cns_0013524-snap-gene-0.3-mRNA-1">
    <property type="protein sequence ID" value="maker-uti_cns_0013524-snap-gene-0.3-mRNA-1"/>
    <property type="gene ID" value="maker-uti_cns_0013524-snap-gene-0.3"/>
</dbReference>
<evidence type="ECO:0000256" key="12">
    <source>
        <dbReference type="PROSITE-ProRule" id="PRU00267"/>
    </source>
</evidence>
<evidence type="ECO:0000256" key="4">
    <source>
        <dbReference type="ARBA" id="ARBA00022782"/>
    </source>
</evidence>
<dbReference type="PANTHER" id="PTHR10270">
    <property type="entry name" value="SOX TRANSCRIPTION FACTOR"/>
    <property type="match status" value="1"/>
</dbReference>
<comment type="similarity">
    <text evidence="2">Belongs to the SRY family.</text>
</comment>
<dbReference type="GO" id="GO:0000978">
    <property type="term" value="F:RNA polymerase II cis-regulatory region sequence-specific DNA binding"/>
    <property type="evidence" value="ECO:0007669"/>
    <property type="project" value="TreeGrafter"/>
</dbReference>
<evidence type="ECO:0000256" key="7">
    <source>
        <dbReference type="ARBA" id="ARBA00023125"/>
    </source>
</evidence>
<comment type="function">
    <text evidence="11">Transcriptional regulator that controls a genetic switch in male development. It is necessary and sufficient for initiating male sex determination by directing the development of supporting cell precursors (pre-Sertoli cells) as Sertoli rather than granulosa cells. Involved in different aspects of gene regulation including promoter activation or repression. Binds to the DNA consensus sequence 5'-[AT]AACAA[AT]-3'. SRY HMG box recognizes DNA by partial intercalation in the minor groove and promotes DNA bending. Also involved in pre-mRNA splicing. In male adult brain involved in the maintenance of motor functions of dopaminergic neurons.</text>
</comment>
<sequence>RRLGEEWRTLPDKEKQPFRDEASRLKSEHRAAHPDYKYQPKCKKRPPAHNSRATAAAKTAAITRICNN</sequence>
<dbReference type="GO" id="GO:0030154">
    <property type="term" value="P:cell differentiation"/>
    <property type="evidence" value="ECO:0007669"/>
    <property type="project" value="UniProtKB-KW"/>
</dbReference>
<keyword evidence="9" id="KW-0804">Transcription</keyword>
<keyword evidence="5" id="KW-0112">Calmodulin-binding</keyword>
<dbReference type="Pfam" id="PF00505">
    <property type="entry name" value="HMG_box"/>
    <property type="match status" value="1"/>
</dbReference>
<keyword evidence="4" id="KW-0221">Differentiation</keyword>
<dbReference type="Gene3D" id="1.10.30.10">
    <property type="entry name" value="High mobility group box domain"/>
    <property type="match status" value="1"/>
</dbReference>
<dbReference type="PANTHER" id="PTHR10270:SF161">
    <property type="entry name" value="SEX-DETERMINING REGION Y PROTEIN"/>
    <property type="match status" value="1"/>
</dbReference>
<evidence type="ECO:0000313" key="16">
    <source>
        <dbReference type="WBParaSite" id="maker-uti_cns_0013524-snap-gene-0.3-mRNA-1"/>
    </source>
</evidence>
<evidence type="ECO:0000256" key="5">
    <source>
        <dbReference type="ARBA" id="ARBA00022860"/>
    </source>
</evidence>
<dbReference type="InterPro" id="IPR050140">
    <property type="entry name" value="SRY-related_HMG-box_TF-like"/>
</dbReference>
<keyword evidence="8" id="KW-0010">Activator</keyword>
<keyword evidence="12" id="KW-0539">Nucleus</keyword>
<dbReference type="AlphaFoldDB" id="A0A1I8IKX6"/>
<feature type="region of interest" description="Disordered" evidence="13">
    <location>
        <begin position="1"/>
        <end position="56"/>
    </location>
</feature>
<dbReference type="InterPro" id="IPR009071">
    <property type="entry name" value="HMG_box_dom"/>
</dbReference>
<evidence type="ECO:0000256" key="8">
    <source>
        <dbReference type="ARBA" id="ARBA00023159"/>
    </source>
</evidence>
<proteinExistence type="inferred from homology"/>
<evidence type="ECO:0000256" key="13">
    <source>
        <dbReference type="SAM" id="MobiDB-lite"/>
    </source>
</evidence>
<protein>
    <recommendedName>
        <fullName evidence="3">Sex-determining region Y protein</fullName>
    </recommendedName>
    <alternativeName>
        <fullName evidence="10">Testis-determining factor</fullName>
    </alternativeName>
</protein>
<dbReference type="PROSITE" id="PS50118">
    <property type="entry name" value="HMG_BOX_2"/>
    <property type="match status" value="1"/>
</dbReference>
<feature type="domain" description="HMG box" evidence="14">
    <location>
        <begin position="1"/>
        <end position="37"/>
    </location>
</feature>
<evidence type="ECO:0000313" key="15">
    <source>
        <dbReference type="Proteomes" id="UP000095280"/>
    </source>
</evidence>
<evidence type="ECO:0000256" key="6">
    <source>
        <dbReference type="ARBA" id="ARBA00022928"/>
    </source>
</evidence>
<name>A0A1I8IKX6_9PLAT</name>
<keyword evidence="6" id="KW-0726">Sexual differentiation</keyword>
<organism evidence="15 16">
    <name type="scientific">Macrostomum lignano</name>
    <dbReference type="NCBI Taxonomy" id="282301"/>
    <lineage>
        <taxon>Eukaryota</taxon>
        <taxon>Metazoa</taxon>
        <taxon>Spiralia</taxon>
        <taxon>Lophotrochozoa</taxon>
        <taxon>Platyhelminthes</taxon>
        <taxon>Rhabditophora</taxon>
        <taxon>Macrostomorpha</taxon>
        <taxon>Macrostomida</taxon>
        <taxon>Macrostomidae</taxon>
        <taxon>Macrostomum</taxon>
    </lineage>
</organism>
<feature type="DNA-binding region" description="HMG box" evidence="12">
    <location>
        <begin position="1"/>
        <end position="37"/>
    </location>
</feature>
<accession>A0A1I8IKX6</accession>
<evidence type="ECO:0000259" key="14">
    <source>
        <dbReference type="PROSITE" id="PS50118"/>
    </source>
</evidence>
<comment type="subcellular location">
    <subcellularLocation>
        <location evidence="1">Nucleus speckle</location>
    </subcellularLocation>
</comment>
<dbReference type="GO" id="GO:0001228">
    <property type="term" value="F:DNA-binding transcription activator activity, RNA polymerase II-specific"/>
    <property type="evidence" value="ECO:0007669"/>
    <property type="project" value="TreeGrafter"/>
</dbReference>
<dbReference type="SUPFAM" id="SSF47095">
    <property type="entry name" value="HMG-box"/>
    <property type="match status" value="1"/>
</dbReference>
<evidence type="ECO:0000256" key="10">
    <source>
        <dbReference type="ARBA" id="ARBA00032498"/>
    </source>
</evidence>
<evidence type="ECO:0000256" key="1">
    <source>
        <dbReference type="ARBA" id="ARBA00004324"/>
    </source>
</evidence>
<evidence type="ECO:0000256" key="11">
    <source>
        <dbReference type="ARBA" id="ARBA00045821"/>
    </source>
</evidence>
<keyword evidence="15" id="KW-1185">Reference proteome</keyword>
<reference evidence="16" key="1">
    <citation type="submission" date="2016-11" db="UniProtKB">
        <authorList>
            <consortium name="WormBaseParasite"/>
        </authorList>
    </citation>
    <scope>IDENTIFICATION</scope>
</reference>
<dbReference type="GO" id="GO:0016607">
    <property type="term" value="C:nuclear speck"/>
    <property type="evidence" value="ECO:0007669"/>
    <property type="project" value="UniProtKB-SubCell"/>
</dbReference>
<keyword evidence="7 12" id="KW-0238">DNA-binding</keyword>
<dbReference type="Proteomes" id="UP000095280">
    <property type="component" value="Unplaced"/>
</dbReference>
<dbReference type="GO" id="GO:0007548">
    <property type="term" value="P:sex differentiation"/>
    <property type="evidence" value="ECO:0007669"/>
    <property type="project" value="UniProtKB-KW"/>
</dbReference>
<evidence type="ECO:0000256" key="3">
    <source>
        <dbReference type="ARBA" id="ARBA00019052"/>
    </source>
</evidence>
<evidence type="ECO:0000256" key="9">
    <source>
        <dbReference type="ARBA" id="ARBA00023163"/>
    </source>
</evidence>
<dbReference type="InterPro" id="IPR036910">
    <property type="entry name" value="HMG_box_dom_sf"/>
</dbReference>
<evidence type="ECO:0000256" key="2">
    <source>
        <dbReference type="ARBA" id="ARBA00005998"/>
    </source>
</evidence>
<feature type="compositionally biased region" description="Basic and acidic residues" evidence="13">
    <location>
        <begin position="1"/>
        <end position="38"/>
    </location>
</feature>